<dbReference type="GO" id="GO:0042802">
    <property type="term" value="F:identical protein binding"/>
    <property type="evidence" value="ECO:0007669"/>
    <property type="project" value="UniProtKB-ARBA"/>
</dbReference>
<evidence type="ECO:0000259" key="11">
    <source>
        <dbReference type="PROSITE" id="PS51755"/>
    </source>
</evidence>
<dbReference type="PROSITE" id="PS50110">
    <property type="entry name" value="RESPONSE_REGULATORY"/>
    <property type="match status" value="1"/>
</dbReference>
<dbReference type="EMBL" id="AP012032">
    <property type="protein sequence ID" value="BAK10557.1"/>
    <property type="molecule type" value="Genomic_DNA"/>
</dbReference>
<dbReference type="Proteomes" id="UP000006690">
    <property type="component" value="Chromosome"/>
</dbReference>
<feature type="DNA-binding region" description="OmpR/PhoB-type" evidence="9">
    <location>
        <begin position="137"/>
        <end position="236"/>
    </location>
</feature>
<evidence type="ECO:0000256" key="4">
    <source>
        <dbReference type="ARBA" id="ARBA00023012"/>
    </source>
</evidence>
<dbReference type="FunFam" id="1.10.10.10:FF:000210">
    <property type="entry name" value="Winged-helix transcriptional response regulator KdpE"/>
    <property type="match status" value="1"/>
</dbReference>
<dbReference type="InterPro" id="IPR001789">
    <property type="entry name" value="Sig_transdc_resp-reg_receiver"/>
</dbReference>
<dbReference type="InterPro" id="IPR036388">
    <property type="entry name" value="WH-like_DNA-bd_sf"/>
</dbReference>
<keyword evidence="4" id="KW-0902">Two-component regulatory system</keyword>
<evidence type="ECO:0000259" key="10">
    <source>
        <dbReference type="PROSITE" id="PS50110"/>
    </source>
</evidence>
<dbReference type="InterPro" id="IPR001867">
    <property type="entry name" value="OmpR/PhoB-type_DNA-bd"/>
</dbReference>
<dbReference type="GO" id="GO:0000156">
    <property type="term" value="F:phosphorelay response regulator activity"/>
    <property type="evidence" value="ECO:0007669"/>
    <property type="project" value="TreeGrafter"/>
</dbReference>
<proteinExistence type="predicted"/>
<name>A0A0H3L1E6_PANAA</name>
<evidence type="ECO:0000256" key="3">
    <source>
        <dbReference type="ARBA" id="ARBA00022553"/>
    </source>
</evidence>
<dbReference type="PANTHER" id="PTHR48111:SF50">
    <property type="entry name" value="KDP OPERON TRANSCRIPTIONAL REGULATORY PROTEIN KDPE"/>
    <property type="match status" value="1"/>
</dbReference>
<feature type="domain" description="OmpR/PhoB-type" evidence="11">
    <location>
        <begin position="137"/>
        <end position="236"/>
    </location>
</feature>
<dbReference type="GO" id="GO:0000987">
    <property type="term" value="F:cis-regulatory region sequence-specific DNA binding"/>
    <property type="evidence" value="ECO:0007669"/>
    <property type="project" value="UniProtKB-ARBA"/>
</dbReference>
<dbReference type="HOGENOM" id="CLU_000445_30_8_6"/>
<reference evidence="13" key="1">
    <citation type="journal article" date="2012" name="Appl. Microbiol. Biotechnol.">
        <title>The complete genome sequence of Pantoea ananatis AJ13355, an organism with great biotechnological potential.</title>
        <authorList>
            <person name="Hara Y."/>
            <person name="Kadotani N."/>
            <person name="Izui H."/>
            <person name="Katashkina J.I."/>
            <person name="Kuvaeva T.M."/>
            <person name="Andreeva I.G."/>
            <person name="Golubeva L.I."/>
            <person name="Malko D.B."/>
            <person name="Makeev V.J."/>
            <person name="Mashko S.V."/>
            <person name="Kozlov Y.I."/>
        </authorList>
    </citation>
    <scope>NUCLEOTIDE SEQUENCE [LARGE SCALE GENOMIC DNA]</scope>
    <source>
        <strain evidence="13">AJ13355</strain>
    </source>
</reference>
<dbReference type="PROSITE" id="PS51755">
    <property type="entry name" value="OMPR_PHOB"/>
    <property type="match status" value="1"/>
</dbReference>
<keyword evidence="5" id="KW-0805">Transcription regulation</keyword>
<dbReference type="GO" id="GO:0045893">
    <property type="term" value="P:positive regulation of DNA-templated transcription"/>
    <property type="evidence" value="ECO:0007669"/>
    <property type="project" value="UniProtKB-ARBA"/>
</dbReference>
<dbReference type="CDD" id="cd00383">
    <property type="entry name" value="trans_reg_C"/>
    <property type="match status" value="1"/>
</dbReference>
<dbReference type="eggNOG" id="COG0745">
    <property type="taxonomic scope" value="Bacteria"/>
</dbReference>
<evidence type="ECO:0000256" key="5">
    <source>
        <dbReference type="ARBA" id="ARBA00023015"/>
    </source>
</evidence>
<dbReference type="GO" id="GO:0005829">
    <property type="term" value="C:cytosol"/>
    <property type="evidence" value="ECO:0007669"/>
    <property type="project" value="TreeGrafter"/>
</dbReference>
<evidence type="ECO:0000256" key="7">
    <source>
        <dbReference type="ARBA" id="ARBA00023163"/>
    </source>
</evidence>
<evidence type="ECO:0000256" key="9">
    <source>
        <dbReference type="PROSITE-ProRule" id="PRU01091"/>
    </source>
</evidence>
<dbReference type="Gene3D" id="1.10.10.10">
    <property type="entry name" value="Winged helix-like DNA-binding domain superfamily/Winged helix DNA-binding domain"/>
    <property type="match status" value="1"/>
</dbReference>
<dbReference type="AlphaFoldDB" id="A0A0H3L1E6"/>
<keyword evidence="3 8" id="KW-0597">Phosphoprotein</keyword>
<evidence type="ECO:0000256" key="8">
    <source>
        <dbReference type="PROSITE-ProRule" id="PRU00169"/>
    </source>
</evidence>
<evidence type="ECO:0000313" key="13">
    <source>
        <dbReference type="Proteomes" id="UP000006690"/>
    </source>
</evidence>
<evidence type="ECO:0000313" key="12">
    <source>
        <dbReference type="EMBL" id="BAK10557.1"/>
    </source>
</evidence>
<dbReference type="FunFam" id="3.40.50.2300:FF:000021">
    <property type="entry name" value="Two-component system response regulator KdpE"/>
    <property type="match status" value="1"/>
</dbReference>
<comment type="subcellular location">
    <subcellularLocation>
        <location evidence="1">Cytoplasm</location>
    </subcellularLocation>
</comment>
<dbReference type="Pfam" id="PF00486">
    <property type="entry name" value="Trans_reg_C"/>
    <property type="match status" value="1"/>
</dbReference>
<dbReference type="SMART" id="SM00862">
    <property type="entry name" value="Trans_reg_C"/>
    <property type="match status" value="1"/>
</dbReference>
<keyword evidence="2" id="KW-0963">Cytoplasm</keyword>
<dbReference type="PANTHER" id="PTHR48111">
    <property type="entry name" value="REGULATOR OF RPOS"/>
    <property type="match status" value="1"/>
</dbReference>
<evidence type="ECO:0000256" key="1">
    <source>
        <dbReference type="ARBA" id="ARBA00004496"/>
    </source>
</evidence>
<keyword evidence="6 9" id="KW-0238">DNA-binding</keyword>
<dbReference type="SMART" id="SM00448">
    <property type="entry name" value="REC"/>
    <property type="match status" value="1"/>
</dbReference>
<feature type="domain" description="Response regulatory" evidence="10">
    <location>
        <begin position="15"/>
        <end position="128"/>
    </location>
</feature>
<dbReference type="NCBIfam" id="NF007820">
    <property type="entry name" value="PRK10529.1"/>
    <property type="match status" value="1"/>
</dbReference>
<dbReference type="SUPFAM" id="SSF52172">
    <property type="entry name" value="CheY-like"/>
    <property type="match status" value="1"/>
</dbReference>
<sequence length="236" mass="26439">MYFPFSGNGRIGVTTVLIIEDEKEIRRFVRIALESEGLKVFDAETLQRGLIEAATRKPDLVILDLGLPDGDGKTFIGELRQWSTLPVIVLSARIDEQDKIDALDAGADDYLTKPFGIGELLARVRVALRRHAGQHTDPKVSFADVTVDIAARRVLRAGEEVHLTPIEFRLLTTLLNNAGKVLTQRQLLSQVWGPNAVEHSHYLRIYMGHLRQKLEANPTQPVHLLTETGIGYRFMP</sequence>
<protein>
    <submittedName>
        <fullName evidence="12">KDP operon transcriptional regulatory protein KdpE</fullName>
    </submittedName>
</protein>
<organism evidence="12 13">
    <name type="scientific">Pantoea ananatis (strain AJ13355)</name>
    <dbReference type="NCBI Taxonomy" id="932677"/>
    <lineage>
        <taxon>Bacteria</taxon>
        <taxon>Pseudomonadati</taxon>
        <taxon>Pseudomonadota</taxon>
        <taxon>Gammaproteobacteria</taxon>
        <taxon>Enterobacterales</taxon>
        <taxon>Erwiniaceae</taxon>
        <taxon>Pantoea</taxon>
    </lineage>
</organism>
<dbReference type="Gene3D" id="6.10.250.690">
    <property type="match status" value="1"/>
</dbReference>
<evidence type="ECO:0000256" key="6">
    <source>
        <dbReference type="ARBA" id="ARBA00023125"/>
    </source>
</evidence>
<feature type="modified residue" description="4-aspartylphosphate" evidence="8">
    <location>
        <position position="64"/>
    </location>
</feature>
<dbReference type="InterPro" id="IPR039420">
    <property type="entry name" value="WalR-like"/>
</dbReference>
<dbReference type="KEGG" id="paj:PAJ_0477"/>
<dbReference type="InterPro" id="IPR011006">
    <property type="entry name" value="CheY-like_superfamily"/>
</dbReference>
<dbReference type="Gene3D" id="3.40.50.2300">
    <property type="match status" value="1"/>
</dbReference>
<evidence type="ECO:0000256" key="2">
    <source>
        <dbReference type="ARBA" id="ARBA00022490"/>
    </source>
</evidence>
<gene>
    <name evidence="12" type="primary">kdpE</name>
    <name evidence="12" type="ordered locus">PAJ_0477</name>
</gene>
<dbReference type="Pfam" id="PF00072">
    <property type="entry name" value="Response_reg"/>
    <property type="match status" value="1"/>
</dbReference>
<dbReference type="PATRIC" id="fig|932677.3.peg.550"/>
<dbReference type="GO" id="GO:0032993">
    <property type="term" value="C:protein-DNA complex"/>
    <property type="evidence" value="ECO:0007669"/>
    <property type="project" value="TreeGrafter"/>
</dbReference>
<dbReference type="CDD" id="cd17620">
    <property type="entry name" value="REC_OmpR_KdpE-like"/>
    <property type="match status" value="1"/>
</dbReference>
<accession>A0A0H3L1E6</accession>
<keyword evidence="7" id="KW-0804">Transcription</keyword>